<dbReference type="Gene3D" id="3.40.50.720">
    <property type="entry name" value="NAD(P)-binding Rossmann-like Domain"/>
    <property type="match status" value="1"/>
</dbReference>
<dbReference type="SUPFAM" id="SSF51735">
    <property type="entry name" value="NAD(P)-binding Rossmann-fold domains"/>
    <property type="match status" value="1"/>
</dbReference>
<evidence type="ECO:0000256" key="2">
    <source>
        <dbReference type="ARBA" id="ARBA00022857"/>
    </source>
</evidence>
<organism evidence="5 6">
    <name type="scientific">Caballeronia choica</name>
    <dbReference type="NCBI Taxonomy" id="326476"/>
    <lineage>
        <taxon>Bacteria</taxon>
        <taxon>Pseudomonadati</taxon>
        <taxon>Pseudomonadota</taxon>
        <taxon>Betaproteobacteria</taxon>
        <taxon>Burkholderiales</taxon>
        <taxon>Burkholderiaceae</taxon>
        <taxon>Caballeronia</taxon>
    </lineage>
</organism>
<dbReference type="PROSITE" id="PS00061">
    <property type="entry name" value="ADH_SHORT"/>
    <property type="match status" value="1"/>
</dbReference>
<dbReference type="GO" id="GO:0016491">
    <property type="term" value="F:oxidoreductase activity"/>
    <property type="evidence" value="ECO:0007669"/>
    <property type="project" value="UniProtKB-KW"/>
</dbReference>
<evidence type="ECO:0000259" key="4">
    <source>
        <dbReference type="SMART" id="SM00822"/>
    </source>
</evidence>
<proteinExistence type="inferred from homology"/>
<dbReference type="PRINTS" id="PR00080">
    <property type="entry name" value="SDRFAMILY"/>
</dbReference>
<comment type="caution">
    <text evidence="5">The sequence shown here is derived from an EMBL/GenBank/DDBJ whole genome shotgun (WGS) entry which is preliminary data.</text>
</comment>
<feature type="domain" description="Ketoreductase" evidence="4">
    <location>
        <begin position="12"/>
        <end position="152"/>
    </location>
</feature>
<protein>
    <submittedName>
        <fullName evidence="5">Short-chain dehydrogenase/reductase SDR</fullName>
    </submittedName>
</protein>
<dbReference type="AlphaFoldDB" id="A0A158IWL2"/>
<keyword evidence="6" id="KW-1185">Reference proteome</keyword>
<dbReference type="SMART" id="SM00822">
    <property type="entry name" value="PKS_KR"/>
    <property type="match status" value="1"/>
</dbReference>
<dbReference type="Pfam" id="PF13561">
    <property type="entry name" value="adh_short_C2"/>
    <property type="match status" value="1"/>
</dbReference>
<evidence type="ECO:0000256" key="1">
    <source>
        <dbReference type="ARBA" id="ARBA00006484"/>
    </source>
</evidence>
<dbReference type="InterPro" id="IPR020904">
    <property type="entry name" value="Sc_DH/Rdtase_CS"/>
</dbReference>
<evidence type="ECO:0000256" key="3">
    <source>
        <dbReference type="ARBA" id="ARBA00023002"/>
    </source>
</evidence>
<name>A0A158IWL2_9BURK</name>
<dbReference type="PANTHER" id="PTHR43618">
    <property type="entry name" value="7-ALPHA-HYDROXYSTEROID DEHYDROGENASE"/>
    <property type="match status" value="1"/>
</dbReference>
<dbReference type="EMBL" id="FCON02000030">
    <property type="protein sequence ID" value="SAL60966.1"/>
    <property type="molecule type" value="Genomic_DNA"/>
</dbReference>
<dbReference type="PRINTS" id="PR00081">
    <property type="entry name" value="GDHRDH"/>
</dbReference>
<dbReference type="InterPro" id="IPR002347">
    <property type="entry name" value="SDR_fam"/>
</dbReference>
<dbReference type="Proteomes" id="UP000054770">
    <property type="component" value="Unassembled WGS sequence"/>
</dbReference>
<keyword evidence="3" id="KW-0560">Oxidoreductase</keyword>
<comment type="similarity">
    <text evidence="1">Belongs to the short-chain dehydrogenases/reductases (SDR) family.</text>
</comment>
<dbReference type="InterPro" id="IPR052178">
    <property type="entry name" value="Sec_Metab_Biosynth_SDR"/>
</dbReference>
<dbReference type="InterPro" id="IPR036291">
    <property type="entry name" value="NAD(P)-bd_dom_sf"/>
</dbReference>
<keyword evidence="2" id="KW-0521">NADP</keyword>
<dbReference type="OrthoDB" id="9803333at2"/>
<evidence type="ECO:0000313" key="6">
    <source>
        <dbReference type="Proteomes" id="UP000054770"/>
    </source>
</evidence>
<dbReference type="FunFam" id="3.40.50.720:FF:000084">
    <property type="entry name" value="Short-chain dehydrogenase reductase"/>
    <property type="match status" value="1"/>
</dbReference>
<dbReference type="InterPro" id="IPR057326">
    <property type="entry name" value="KR_dom"/>
</dbReference>
<reference evidence="5" key="1">
    <citation type="submission" date="2016-01" db="EMBL/GenBank/DDBJ databases">
        <authorList>
            <person name="Peeters C."/>
        </authorList>
    </citation>
    <scope>NUCLEOTIDE SEQUENCE [LARGE SCALE GENOMIC DNA]</scope>
    <source>
        <strain evidence="5">LMG 22940</strain>
    </source>
</reference>
<dbReference type="NCBIfam" id="NF006070">
    <property type="entry name" value="PRK08213.1"/>
    <property type="match status" value="1"/>
</dbReference>
<sequence length="259" mass="27080">MSLSSLQNLSERVALITGGSRGLGLQMAEVLGELGARVAITARKKNELDAATEHLKALGIEAVPIVCDMGDLDAIPQMVERVVTALGPIDILVNNAGTSWGAPTIEHSLDGWQKVITLNVTAIFVATQEVGRRCMVPRRRGKVINIASIQGLTGVYPENMPTLAYNASKGAVVNMTRTLAVEWAPFGITVNAIAPGYFPTKMTAPIDAALGDDKTASMAPMNRVGGPEDLKGVTALFASDASAFITGQILAVDGGLTAI</sequence>
<dbReference type="PANTHER" id="PTHR43618:SF8">
    <property type="entry name" value="7ALPHA-HYDROXYSTEROID DEHYDROGENASE"/>
    <property type="match status" value="1"/>
</dbReference>
<evidence type="ECO:0000313" key="5">
    <source>
        <dbReference type="EMBL" id="SAL60966.1"/>
    </source>
</evidence>
<accession>A0A158IWL2</accession>
<gene>
    <name evidence="5" type="ORF">AWB68_03137</name>
</gene>